<evidence type="ECO:0000313" key="3">
    <source>
        <dbReference type="Proteomes" id="UP000320184"/>
    </source>
</evidence>
<dbReference type="InterPro" id="IPR016181">
    <property type="entry name" value="Acyl_CoA_acyltransferase"/>
</dbReference>
<accession>A0A538SKH8</accession>
<evidence type="ECO:0000259" key="1">
    <source>
        <dbReference type="Pfam" id="PF13480"/>
    </source>
</evidence>
<reference evidence="2 3" key="1">
    <citation type="journal article" date="2019" name="Nat. Microbiol.">
        <title>Mediterranean grassland soil C-N compound turnover is dependent on rainfall and depth, and is mediated by genomically divergent microorganisms.</title>
        <authorList>
            <person name="Diamond S."/>
            <person name="Andeer P.F."/>
            <person name="Li Z."/>
            <person name="Crits-Christoph A."/>
            <person name="Burstein D."/>
            <person name="Anantharaman K."/>
            <person name="Lane K.R."/>
            <person name="Thomas B.C."/>
            <person name="Pan C."/>
            <person name="Northen T.R."/>
            <person name="Banfield J.F."/>
        </authorList>
    </citation>
    <scope>NUCLEOTIDE SEQUENCE [LARGE SCALE GENOMIC DNA]</scope>
    <source>
        <strain evidence="2">WS_3</strain>
    </source>
</reference>
<dbReference type="AlphaFoldDB" id="A0A538SKH8"/>
<name>A0A538SKH8_UNCEI</name>
<proteinExistence type="predicted"/>
<dbReference type="SUPFAM" id="SSF55729">
    <property type="entry name" value="Acyl-CoA N-acyltransferases (Nat)"/>
    <property type="match status" value="1"/>
</dbReference>
<gene>
    <name evidence="2" type="ORF">E6K73_04525</name>
</gene>
<feature type="domain" description="BioF2-like acetyltransferase" evidence="1">
    <location>
        <begin position="160"/>
        <end position="292"/>
    </location>
</feature>
<dbReference type="Pfam" id="PF13480">
    <property type="entry name" value="Acetyltransf_6"/>
    <property type="match status" value="1"/>
</dbReference>
<organism evidence="2 3">
    <name type="scientific">Eiseniibacteriota bacterium</name>
    <dbReference type="NCBI Taxonomy" id="2212470"/>
    <lineage>
        <taxon>Bacteria</taxon>
        <taxon>Candidatus Eiseniibacteriota</taxon>
    </lineage>
</organism>
<dbReference type="EMBL" id="VBOT01000052">
    <property type="protein sequence ID" value="TMQ51883.1"/>
    <property type="molecule type" value="Genomic_DNA"/>
</dbReference>
<evidence type="ECO:0000313" key="2">
    <source>
        <dbReference type="EMBL" id="TMQ51883.1"/>
    </source>
</evidence>
<comment type="caution">
    <text evidence="2">The sequence shown here is derived from an EMBL/GenBank/DDBJ whole genome shotgun (WGS) entry which is preliminary data.</text>
</comment>
<dbReference type="Proteomes" id="UP000320184">
    <property type="component" value="Unassembled WGS sequence"/>
</dbReference>
<sequence>MSGAIVRCLEAPPQGWESLIASDPGATPSHRPELAWSMAAVLPGMTARFMVVEQGGALIGGTPFVIERRASFCWVHALPFLLPGAPLGPGPRRAEVDALVAEALGAVVRETRAVGGEWVLYRPSGPEPDAAALAGETRFLEASLIELDRGIEAAWRRLDRDTRYGLRRARLEGLRFGQDPEALEESYALHLAQSRRWPGHRPVPLELVRRLLQAPPESPGGGEPIGRLFSVRAGGRLLTATLFLDGGRELFAWWSGSREAARSLHAVPFLYWSAAEWAAARGRARLNLGGSGGKASLEAFKRSFGARLHRYPVRWIGAGASSWLGRKVAGLQGAMRKQRFRGEGR</sequence>
<dbReference type="GO" id="GO:0016740">
    <property type="term" value="F:transferase activity"/>
    <property type="evidence" value="ECO:0007669"/>
    <property type="project" value="UniProtKB-KW"/>
</dbReference>
<dbReference type="InterPro" id="IPR038740">
    <property type="entry name" value="BioF2-like_GNAT_dom"/>
</dbReference>
<dbReference type="Gene3D" id="3.40.630.30">
    <property type="match status" value="1"/>
</dbReference>
<protein>
    <submittedName>
        <fullName evidence="2">GNAT family N-acetyltransferase</fullName>
    </submittedName>
</protein>
<keyword evidence="2" id="KW-0808">Transferase</keyword>